<sequence>MKDRERQVRAFGAMKALGIPNKELKPVLLDLLEVFEWNWEPLEAEDYRALKDAYFELKENQNGLEDKNVDVEHDESDVPPKKLHLGQQEDKASLAMVNSSQTLPLEEDEMPKTNSRHGIMESPWTHLMNRRTASKSIVPNTQLNCKRKERNSSLVVLRDRKSTQNGESAICSKQPLDAHGCSHRLREITADSHCVKKLIKPKTDLPVGNMAHVSEPIPVVHPGTCILYYVGITMKTIPSACSGSTSCKRNLEIASSAMGEVKLSLNYNFPPGEGNSRGPNIDAVLKHLEHKYLRLDKIVGPQFSVKKLLKDLCDSFSEVHNKFTSGSGIKHSSHEVYRNVGDHCSATGKKKKGSKIVRSETDLSKKVLNCSGSSNSSNLANQQLPVSRDKKKPNQSISDITKGAENVKISLVDDTGNENLPKFTYIPHNIVYQNAYVHISLARIADEDCCSSCSGDCLSFSIPCACARETGGEFAYTPQGLLKEEFLRACMQMEKGPLEQHLVYCQDCPIERSKNEHFPEKCKGHIVRKFIKECWRKCGCSMQCGNRVVQRGITCKLQVFLTDKEKGWGVRTLQNLPKGAFVCEYVGEVVTNTELYERNMQSDGNERHTYPVTLDADWGSERVLQDEEALCLDATFRGNVARFINHRCFDANLIDIPVEVETPDRHYYHLALFTTREVSALEELTWDYGIDFSDHDHPIKAFQCCCGSAFCRDIARNS</sequence>
<proteinExistence type="predicted"/>
<name>A0ACC1A0F4_9ROSI</name>
<evidence type="ECO:0000313" key="2">
    <source>
        <dbReference type="Proteomes" id="UP001164250"/>
    </source>
</evidence>
<dbReference type="EMBL" id="CM047909">
    <property type="protein sequence ID" value="KAJ0080507.1"/>
    <property type="molecule type" value="Genomic_DNA"/>
</dbReference>
<accession>A0ACC1A0F4</accession>
<comment type="caution">
    <text evidence="1">The sequence shown here is derived from an EMBL/GenBank/DDBJ whole genome shotgun (WGS) entry which is preliminary data.</text>
</comment>
<organism evidence="1 2">
    <name type="scientific">Pistacia atlantica</name>
    <dbReference type="NCBI Taxonomy" id="434234"/>
    <lineage>
        <taxon>Eukaryota</taxon>
        <taxon>Viridiplantae</taxon>
        <taxon>Streptophyta</taxon>
        <taxon>Embryophyta</taxon>
        <taxon>Tracheophyta</taxon>
        <taxon>Spermatophyta</taxon>
        <taxon>Magnoliopsida</taxon>
        <taxon>eudicotyledons</taxon>
        <taxon>Gunneridae</taxon>
        <taxon>Pentapetalae</taxon>
        <taxon>rosids</taxon>
        <taxon>malvids</taxon>
        <taxon>Sapindales</taxon>
        <taxon>Anacardiaceae</taxon>
        <taxon>Pistacia</taxon>
    </lineage>
</organism>
<protein>
    <submittedName>
        <fullName evidence="1">Uncharacterized protein</fullName>
    </submittedName>
</protein>
<gene>
    <name evidence="1" type="ORF">Patl1_23129</name>
</gene>
<evidence type="ECO:0000313" key="1">
    <source>
        <dbReference type="EMBL" id="KAJ0080507.1"/>
    </source>
</evidence>
<keyword evidence="2" id="KW-1185">Reference proteome</keyword>
<reference evidence="2" key="1">
    <citation type="journal article" date="2023" name="G3 (Bethesda)">
        <title>Genome assembly and association tests identify interacting loci associated with vigor, precocity, and sex in interspecific pistachio rootstocks.</title>
        <authorList>
            <person name="Palmer W."/>
            <person name="Jacygrad E."/>
            <person name="Sagayaradj S."/>
            <person name="Cavanaugh K."/>
            <person name="Han R."/>
            <person name="Bertier L."/>
            <person name="Beede B."/>
            <person name="Kafkas S."/>
            <person name="Golino D."/>
            <person name="Preece J."/>
            <person name="Michelmore R."/>
        </authorList>
    </citation>
    <scope>NUCLEOTIDE SEQUENCE [LARGE SCALE GENOMIC DNA]</scope>
</reference>
<dbReference type="Proteomes" id="UP001164250">
    <property type="component" value="Chromosome 13"/>
</dbReference>